<accession>A0A8S5SPQ4</accession>
<name>A0A8S5SPQ4_9CAUD</name>
<dbReference type="PROSITE" id="PS51750">
    <property type="entry name" value="BRO_N"/>
    <property type="match status" value="1"/>
</dbReference>
<dbReference type="Pfam" id="PF03374">
    <property type="entry name" value="ANT"/>
    <property type="match status" value="1"/>
</dbReference>
<dbReference type="SMART" id="SM01040">
    <property type="entry name" value="Bro-N"/>
    <property type="match status" value="1"/>
</dbReference>
<feature type="domain" description="Bro-N" evidence="1">
    <location>
        <begin position="1"/>
        <end position="106"/>
    </location>
</feature>
<dbReference type="InterPro" id="IPR005039">
    <property type="entry name" value="Ant_C"/>
</dbReference>
<dbReference type="PANTHER" id="PTHR36180:SF2">
    <property type="entry name" value="BRO FAMILY PROTEIN"/>
    <property type="match status" value="1"/>
</dbReference>
<proteinExistence type="predicted"/>
<dbReference type="InterPro" id="IPR003497">
    <property type="entry name" value="BRO_N_domain"/>
</dbReference>
<organism evidence="2">
    <name type="scientific">Siphoviridae sp. ctJyX12</name>
    <dbReference type="NCBI Taxonomy" id="2827840"/>
    <lineage>
        <taxon>Viruses</taxon>
        <taxon>Duplodnaviria</taxon>
        <taxon>Heunggongvirae</taxon>
        <taxon>Uroviricota</taxon>
        <taxon>Caudoviricetes</taxon>
    </lineage>
</organism>
<protein>
    <submittedName>
        <fullName evidence="2">Repressor domain protein</fullName>
    </submittedName>
</protein>
<evidence type="ECO:0000313" key="2">
    <source>
        <dbReference type="EMBL" id="DAF53037.1"/>
    </source>
</evidence>
<reference evidence="2" key="1">
    <citation type="journal article" date="2021" name="Proc. Natl. Acad. Sci. U.S.A.">
        <title>A Catalog of Tens of Thousands of Viruses from Human Metagenomes Reveals Hidden Associations with Chronic Diseases.</title>
        <authorList>
            <person name="Tisza M.J."/>
            <person name="Buck C.B."/>
        </authorList>
    </citation>
    <scope>NUCLEOTIDE SEQUENCE</scope>
    <source>
        <strain evidence="2">CtJyX12</strain>
    </source>
</reference>
<dbReference type="PANTHER" id="PTHR36180">
    <property type="entry name" value="DNA-BINDING PROTEIN-RELATED-RELATED"/>
    <property type="match status" value="1"/>
</dbReference>
<dbReference type="GO" id="GO:0003677">
    <property type="term" value="F:DNA binding"/>
    <property type="evidence" value="ECO:0007669"/>
    <property type="project" value="InterPro"/>
</dbReference>
<dbReference type="EMBL" id="BK032646">
    <property type="protein sequence ID" value="DAF53037.1"/>
    <property type="molecule type" value="Genomic_DNA"/>
</dbReference>
<sequence length="260" mass="28471">MQALELFEYTGHEIRVQVDESGEPLFVLADLAAALGIANVTQLRSRLADDLCLTYPMPDRLGRTQQVWVVNEPGLYEVIIRSDKPEAAAFRRWVTGEVLPSIRKHGMYATESAVEAMLADPETMIRTLTALRDERAARMRAEAAAAEAVAEVEAQRPHAQLGRAVAASGEAVLPSVFGTVLSARVEGMGPNRFCRWLRNAGYVYRRGGQMVPTARAITQGLLEASEVQVPGGGVRVQTWVLPKGQERFARELLAEQAAMS</sequence>
<dbReference type="Pfam" id="PF02498">
    <property type="entry name" value="Bro-N"/>
    <property type="match status" value="1"/>
</dbReference>
<evidence type="ECO:0000259" key="1">
    <source>
        <dbReference type="PROSITE" id="PS51750"/>
    </source>
</evidence>